<dbReference type="PhylomeDB" id="A0A0G4HWK2"/>
<feature type="compositionally biased region" description="Polar residues" evidence="1">
    <location>
        <begin position="264"/>
        <end position="274"/>
    </location>
</feature>
<dbReference type="VEuPathDB" id="CryptoDB:Cvel_9038"/>
<dbReference type="AlphaFoldDB" id="A0A0G4HWK2"/>
<organism evidence="2">
    <name type="scientific">Chromera velia CCMP2878</name>
    <dbReference type="NCBI Taxonomy" id="1169474"/>
    <lineage>
        <taxon>Eukaryota</taxon>
        <taxon>Sar</taxon>
        <taxon>Alveolata</taxon>
        <taxon>Colpodellida</taxon>
        <taxon>Chromeraceae</taxon>
        <taxon>Chromera</taxon>
    </lineage>
</organism>
<gene>
    <name evidence="2" type="ORF">Cvel_9038</name>
</gene>
<name>A0A0G4HWK2_9ALVE</name>
<evidence type="ECO:0000313" key="2">
    <source>
        <dbReference type="EMBL" id="CEM48815.1"/>
    </source>
</evidence>
<protein>
    <submittedName>
        <fullName evidence="2">Uncharacterized protein</fullName>
    </submittedName>
</protein>
<proteinExistence type="predicted"/>
<feature type="compositionally biased region" description="Basic and acidic residues" evidence="1">
    <location>
        <begin position="147"/>
        <end position="173"/>
    </location>
</feature>
<feature type="region of interest" description="Disordered" evidence="1">
    <location>
        <begin position="145"/>
        <end position="322"/>
    </location>
</feature>
<feature type="compositionally biased region" description="Low complexity" evidence="1">
    <location>
        <begin position="193"/>
        <end position="213"/>
    </location>
</feature>
<feature type="compositionally biased region" description="Polar residues" evidence="1">
    <location>
        <begin position="16"/>
        <end position="34"/>
    </location>
</feature>
<dbReference type="EMBL" id="CDMZ01004154">
    <property type="protein sequence ID" value="CEM48815.1"/>
    <property type="molecule type" value="Genomic_DNA"/>
</dbReference>
<reference evidence="2" key="1">
    <citation type="submission" date="2014-11" db="EMBL/GenBank/DDBJ databases">
        <authorList>
            <person name="Otto D Thomas"/>
            <person name="Naeem Raeece"/>
        </authorList>
    </citation>
    <scope>NUCLEOTIDE SEQUENCE</scope>
</reference>
<sequence length="357" mass="38208">MKRRRKKVKSPLGRRTTPNSDPTTLGTMMTTSHQGPEAQGDLATAGKTVGVGVGRKVFPLTLQTQKGEAGTSHLGWIRGRSLPTRTRIKAPPQEEGKEYIVKEEGEAVPVRTQTMRRGTSPSLRLTLTMSAITDEVQLRKVGLGKLSSKDKGSDRDEAAEKQKEEPKASDETAVKQSVELPKEDSQPKKKAGKPSSASALSSSLAKAASLGAPQEKPVKGPTDGILVGMEDVAGVGNPLGGDVTDSEPPSLIVSMTEGDRSDGETSAWTMSTCREGSEDKDSEDEDFGMRLEGPQEGPQLGPTGTGEAVLPQEEEKEKEPALNGFSMACFTTHEGGLGRPLHHSLHRARQFHRRKVG</sequence>
<feature type="region of interest" description="Disordered" evidence="1">
    <location>
        <begin position="1"/>
        <end position="41"/>
    </location>
</feature>
<accession>A0A0G4HWK2</accession>
<evidence type="ECO:0000256" key="1">
    <source>
        <dbReference type="SAM" id="MobiDB-lite"/>
    </source>
</evidence>